<dbReference type="InterPro" id="IPR019861">
    <property type="entry name" value="PorP/SprF_Bacteroidetes"/>
</dbReference>
<evidence type="ECO:0000313" key="1">
    <source>
        <dbReference type="EMBL" id="GGI58504.1"/>
    </source>
</evidence>
<reference evidence="2" key="1">
    <citation type="journal article" date="2019" name="Int. J. Syst. Evol. Microbiol.">
        <title>The Global Catalogue of Microorganisms (GCM) 10K type strain sequencing project: providing services to taxonomists for standard genome sequencing and annotation.</title>
        <authorList>
            <consortium name="The Broad Institute Genomics Platform"/>
            <consortium name="The Broad Institute Genome Sequencing Center for Infectious Disease"/>
            <person name="Wu L."/>
            <person name="Ma J."/>
        </authorList>
    </citation>
    <scope>NUCLEOTIDE SEQUENCE [LARGE SCALE GENOMIC DNA]</scope>
    <source>
        <strain evidence="2">CCM 8681</strain>
    </source>
</reference>
<comment type="caution">
    <text evidence="1">The sequence shown here is derived from an EMBL/GenBank/DDBJ whole genome shotgun (WGS) entry which is preliminary data.</text>
</comment>
<evidence type="ECO:0008006" key="3">
    <source>
        <dbReference type="Google" id="ProtNLM"/>
    </source>
</evidence>
<proteinExistence type="predicted"/>
<dbReference type="Pfam" id="PF11751">
    <property type="entry name" value="PorP_SprF"/>
    <property type="match status" value="1"/>
</dbReference>
<keyword evidence="2" id="KW-1185">Reference proteome</keyword>
<dbReference type="NCBIfam" id="TIGR03519">
    <property type="entry name" value="T9SS_PorP_fam"/>
    <property type="match status" value="1"/>
</dbReference>
<protein>
    <recommendedName>
        <fullName evidence="3">Type IX secretion system membrane protein PorP/SprF</fullName>
    </recommendedName>
</protein>
<evidence type="ECO:0000313" key="2">
    <source>
        <dbReference type="Proteomes" id="UP000624701"/>
    </source>
</evidence>
<organism evidence="1 2">
    <name type="scientific">Winogradskyella haliclonae</name>
    <dbReference type="NCBI Taxonomy" id="2048558"/>
    <lineage>
        <taxon>Bacteria</taxon>
        <taxon>Pseudomonadati</taxon>
        <taxon>Bacteroidota</taxon>
        <taxon>Flavobacteriia</taxon>
        <taxon>Flavobacteriales</taxon>
        <taxon>Flavobacteriaceae</taxon>
        <taxon>Winogradskyella</taxon>
    </lineage>
</organism>
<gene>
    <name evidence="1" type="ORF">GCM10011444_28130</name>
</gene>
<sequence>MTLNASAQDPIFTQSTFVQETINPAFSGFEDNGRTHLGILHRTQWPNLNLKINSQFFFWNKSFDYGPSLGFGLGVTALRQHESFTNYSQNQVNVNYAHRVNLRGGWIFRPAVDVGFGFKDFQFSNLTLGDQININTGTISPTTVDPLALNNDNVVFVDFSTGFVFEKEEINGVTYWFGVSVKHLNRPNISFVQGDNLALDIFYSLHGNYRFPFLNDYSIMMTANYMQQGEFNRLDIGSLFQVNQFLLGVTAATNPAKNGEDSHLLTSINGFIGLEYERFRFGLSYDFNTTQIGRTNGVYELSVTYLTACRSCNTDRSRKR</sequence>
<dbReference type="EMBL" id="BMDQ01000007">
    <property type="protein sequence ID" value="GGI58504.1"/>
    <property type="molecule type" value="Genomic_DNA"/>
</dbReference>
<accession>A0ABQ2C190</accession>
<name>A0ABQ2C190_9FLAO</name>
<dbReference type="Proteomes" id="UP000624701">
    <property type="component" value="Unassembled WGS sequence"/>
</dbReference>